<dbReference type="RefSeq" id="WP_181927322.1">
    <property type="nucleotide sequence ID" value="NZ_CP054697.1"/>
</dbReference>
<keyword evidence="5" id="KW-1185">Reference proteome</keyword>
<dbReference type="Pfam" id="PF01497">
    <property type="entry name" value="Peripla_BP_2"/>
    <property type="match status" value="1"/>
</dbReference>
<comment type="similarity">
    <text evidence="1">Belongs to the bacterial solute-binding protein 8 family.</text>
</comment>
<dbReference type="Proteomes" id="UP000514713">
    <property type="component" value="Plasmid pNe_5"/>
</dbReference>
<dbReference type="SUPFAM" id="SSF53807">
    <property type="entry name" value="Helical backbone' metal receptor"/>
    <property type="match status" value="1"/>
</dbReference>
<geneLocation type="plasmid" evidence="5">
    <name>pne_5</name>
</geneLocation>
<dbReference type="InterPro" id="IPR050902">
    <property type="entry name" value="ABC_Transporter_SBP"/>
</dbReference>
<evidence type="ECO:0000313" key="5">
    <source>
        <dbReference type="Proteomes" id="UP000514713"/>
    </source>
</evidence>
<dbReference type="KEGG" id="ned:HUN01_02595"/>
<sequence length="338" mass="37941">MKLPDFTWWRNRYIRFLITALLVIMTACQMQVENTKNLQPVAAKFTPVTIETCGITITYKQPPKRVITLNQPATEIMLALGLSAQMIGTAYLDDRILPEYQKTYSQIPVIADKYPSKEVLLGAEPDFVYGSFPGAFGKDAIGGRKELLSLNINSYLAAGAIEVCPQKRALVENIYSEIQDIGKIFGVSDRAVKLIAALKQELQDTQTKLGKVNPPKRVFWYASESPPYTVTVDSLPNQILEFAGGRNIFQEKAKGTYITVNWEDVINRNPEIIILSDASWSPAKEQRQFFLTNPAYGEISAVQKDKFIVIDYSYSTSGVRFAKGVKILAQSLYPEKFK</sequence>
<dbReference type="Gene3D" id="3.40.50.1980">
    <property type="entry name" value="Nitrogenase molybdenum iron protein domain"/>
    <property type="match status" value="2"/>
</dbReference>
<dbReference type="InterPro" id="IPR002491">
    <property type="entry name" value="ABC_transptr_periplasmic_BD"/>
</dbReference>
<accession>A0A7D7L9I3</accession>
<organism evidence="4 5">
    <name type="scientific">Nostoc edaphicum CCNP1411</name>
    <dbReference type="NCBI Taxonomy" id="1472755"/>
    <lineage>
        <taxon>Bacteria</taxon>
        <taxon>Bacillati</taxon>
        <taxon>Cyanobacteriota</taxon>
        <taxon>Cyanophyceae</taxon>
        <taxon>Nostocales</taxon>
        <taxon>Nostocaceae</taxon>
        <taxon>Nostoc</taxon>
    </lineage>
</organism>
<evidence type="ECO:0000256" key="1">
    <source>
        <dbReference type="ARBA" id="ARBA00008814"/>
    </source>
</evidence>
<dbReference type="PROSITE" id="PS50983">
    <property type="entry name" value="FE_B12_PBP"/>
    <property type="match status" value="1"/>
</dbReference>
<proteinExistence type="inferred from homology"/>
<dbReference type="AlphaFoldDB" id="A0A7D7L9I3"/>
<protein>
    <submittedName>
        <fullName evidence="4">ABC transporter substrate-binding protein</fullName>
    </submittedName>
</protein>
<keyword evidence="2" id="KW-0472">Membrane</keyword>
<evidence type="ECO:0000256" key="2">
    <source>
        <dbReference type="SAM" id="Phobius"/>
    </source>
</evidence>
<evidence type="ECO:0000259" key="3">
    <source>
        <dbReference type="PROSITE" id="PS50983"/>
    </source>
</evidence>
<dbReference type="PANTHER" id="PTHR30535:SF7">
    <property type="entry name" value="IRON(III) DICITRATE-BINDING PROTEIN"/>
    <property type="match status" value="1"/>
</dbReference>
<dbReference type="EMBL" id="CP054697">
    <property type="protein sequence ID" value="QMS86508.1"/>
    <property type="molecule type" value="Genomic_DNA"/>
</dbReference>
<reference evidence="5" key="1">
    <citation type="submission" date="2020-06" db="EMBL/GenBank/DDBJ databases">
        <title>Nostoc edaphicum CCNP1411 genome.</title>
        <authorList>
            <person name="Fidor A."/>
            <person name="Grabski M."/>
            <person name="Gawor J."/>
            <person name="Gromadka R."/>
            <person name="Wegrzyn G."/>
            <person name="Mazur-Marzec H."/>
        </authorList>
    </citation>
    <scope>NUCLEOTIDE SEQUENCE [LARGE SCALE GENOMIC DNA]</scope>
    <source>
        <strain evidence="5">CCNP1411</strain>
        <plasmid evidence="5">pne_5</plasmid>
    </source>
</reference>
<dbReference type="PROSITE" id="PS51257">
    <property type="entry name" value="PROKAR_LIPOPROTEIN"/>
    <property type="match status" value="1"/>
</dbReference>
<name>A0A7D7L9I3_9NOSO</name>
<feature type="domain" description="Fe/B12 periplasmic-binding" evidence="3">
    <location>
        <begin position="65"/>
        <end position="336"/>
    </location>
</feature>
<keyword evidence="2" id="KW-1133">Transmembrane helix</keyword>
<dbReference type="PANTHER" id="PTHR30535">
    <property type="entry name" value="VITAMIN B12-BINDING PROTEIN"/>
    <property type="match status" value="1"/>
</dbReference>
<gene>
    <name evidence="4" type="ORF">HUN01_02595</name>
</gene>
<feature type="transmembrane region" description="Helical" evidence="2">
    <location>
        <begin position="12"/>
        <end position="32"/>
    </location>
</feature>
<evidence type="ECO:0000313" key="4">
    <source>
        <dbReference type="EMBL" id="QMS86508.1"/>
    </source>
</evidence>
<keyword evidence="4" id="KW-0614">Plasmid</keyword>
<keyword evidence="2" id="KW-0812">Transmembrane</keyword>